<reference evidence="2" key="5">
    <citation type="journal article" date="2021" name="G3 (Bethesda)">
        <title>Aegilops tauschii genome assembly Aet v5.0 features greater sequence contiguity and improved annotation.</title>
        <authorList>
            <person name="Wang L."/>
            <person name="Zhu T."/>
            <person name="Rodriguez J.C."/>
            <person name="Deal K.R."/>
            <person name="Dubcovsky J."/>
            <person name="McGuire P.E."/>
            <person name="Lux T."/>
            <person name="Spannagl M."/>
            <person name="Mayer K.F.X."/>
            <person name="Baldrich P."/>
            <person name="Meyers B.C."/>
            <person name="Huo N."/>
            <person name="Gu Y.Q."/>
            <person name="Zhou H."/>
            <person name="Devos K.M."/>
            <person name="Bennetzen J.L."/>
            <person name="Unver T."/>
            <person name="Budak H."/>
            <person name="Gulick P.J."/>
            <person name="Galiba G."/>
            <person name="Kalapos B."/>
            <person name="Nelson D.R."/>
            <person name="Li P."/>
            <person name="You F.M."/>
            <person name="Luo M.C."/>
            <person name="Dvorak J."/>
        </authorList>
    </citation>
    <scope>NUCLEOTIDE SEQUENCE [LARGE SCALE GENOMIC DNA]</scope>
    <source>
        <strain evidence="2">cv. AL8/78</strain>
    </source>
</reference>
<organism evidence="2 3">
    <name type="scientific">Aegilops tauschii subsp. strangulata</name>
    <name type="common">Goatgrass</name>
    <dbReference type="NCBI Taxonomy" id="200361"/>
    <lineage>
        <taxon>Eukaryota</taxon>
        <taxon>Viridiplantae</taxon>
        <taxon>Streptophyta</taxon>
        <taxon>Embryophyta</taxon>
        <taxon>Tracheophyta</taxon>
        <taxon>Spermatophyta</taxon>
        <taxon>Magnoliopsida</taxon>
        <taxon>Liliopsida</taxon>
        <taxon>Poales</taxon>
        <taxon>Poaceae</taxon>
        <taxon>BOP clade</taxon>
        <taxon>Pooideae</taxon>
        <taxon>Triticodae</taxon>
        <taxon>Triticeae</taxon>
        <taxon>Triticinae</taxon>
        <taxon>Aegilops</taxon>
    </lineage>
</organism>
<name>A0A453KDV4_AEGTS</name>
<dbReference type="PROSITE" id="PS50830">
    <property type="entry name" value="TNASE_3"/>
    <property type="match status" value="1"/>
</dbReference>
<dbReference type="PANTHER" id="PTHR12302">
    <property type="entry name" value="EBNA2 BINDING PROTEIN P100"/>
    <property type="match status" value="1"/>
</dbReference>
<dbReference type="SMART" id="SM00318">
    <property type="entry name" value="SNc"/>
    <property type="match status" value="1"/>
</dbReference>
<evidence type="ECO:0000259" key="1">
    <source>
        <dbReference type="PROSITE" id="PS50830"/>
    </source>
</evidence>
<reference evidence="3" key="1">
    <citation type="journal article" date="2014" name="Science">
        <title>Ancient hybridizations among the ancestral genomes of bread wheat.</title>
        <authorList>
            <consortium name="International Wheat Genome Sequencing Consortium,"/>
            <person name="Marcussen T."/>
            <person name="Sandve S.R."/>
            <person name="Heier L."/>
            <person name="Spannagl M."/>
            <person name="Pfeifer M."/>
            <person name="Jakobsen K.S."/>
            <person name="Wulff B.B."/>
            <person name="Steuernagel B."/>
            <person name="Mayer K.F."/>
            <person name="Olsen O.A."/>
        </authorList>
    </citation>
    <scope>NUCLEOTIDE SEQUENCE [LARGE SCALE GENOMIC DNA]</scope>
    <source>
        <strain evidence="3">cv. AL8/78</strain>
    </source>
</reference>
<sequence>MDDPRESANVPQKVYDMVTERTQARIRRDCDTANTLRNTIDEAGYKIMIRSGSEILARKYRIRMRGIDAPELKMTYGKESKDALVKLIGEKSTRIYVYEQDQFGRYVGDIYCDSVFIQEQMLKNGHAWHFKNYDSRQEFSECSGRERQELHAKGFGR</sequence>
<dbReference type="EnsemblPlants" id="AET5Gv20386900.8">
    <property type="protein sequence ID" value="AET5Gv20386900.8"/>
    <property type="gene ID" value="AET5Gv20386900"/>
</dbReference>
<dbReference type="PANTHER" id="PTHR12302:SF17">
    <property type="entry name" value="STAPHYLOCOCCAL-LIKE NUCLEASE CAN3-RELATED"/>
    <property type="match status" value="1"/>
</dbReference>
<protein>
    <recommendedName>
        <fullName evidence="1">TNase-like domain-containing protein</fullName>
    </recommendedName>
</protein>
<dbReference type="Gene3D" id="2.40.50.90">
    <property type="match status" value="1"/>
</dbReference>
<dbReference type="SUPFAM" id="SSF50199">
    <property type="entry name" value="Staphylococcal nuclease"/>
    <property type="match status" value="1"/>
</dbReference>
<dbReference type="Pfam" id="PF00565">
    <property type="entry name" value="SNase"/>
    <property type="match status" value="1"/>
</dbReference>
<dbReference type="InterPro" id="IPR016071">
    <property type="entry name" value="Staphylococal_nuclease_OB-fold"/>
</dbReference>
<reference evidence="2" key="3">
    <citation type="journal article" date="2017" name="Nature">
        <title>Genome sequence of the progenitor of the wheat D genome Aegilops tauschii.</title>
        <authorList>
            <person name="Luo M.C."/>
            <person name="Gu Y.Q."/>
            <person name="Puiu D."/>
            <person name="Wang H."/>
            <person name="Twardziok S.O."/>
            <person name="Deal K.R."/>
            <person name="Huo N."/>
            <person name="Zhu T."/>
            <person name="Wang L."/>
            <person name="Wang Y."/>
            <person name="McGuire P.E."/>
            <person name="Liu S."/>
            <person name="Long H."/>
            <person name="Ramasamy R.K."/>
            <person name="Rodriguez J.C."/>
            <person name="Van S.L."/>
            <person name="Yuan L."/>
            <person name="Wang Z."/>
            <person name="Xia Z."/>
            <person name="Xiao L."/>
            <person name="Anderson O.D."/>
            <person name="Ouyang S."/>
            <person name="Liang Y."/>
            <person name="Zimin A.V."/>
            <person name="Pertea G."/>
            <person name="Qi P."/>
            <person name="Bennetzen J.L."/>
            <person name="Dai X."/>
            <person name="Dawson M.W."/>
            <person name="Muller H.G."/>
            <person name="Kugler K."/>
            <person name="Rivarola-Duarte L."/>
            <person name="Spannagl M."/>
            <person name="Mayer K.F.X."/>
            <person name="Lu F.H."/>
            <person name="Bevan M.W."/>
            <person name="Leroy P."/>
            <person name="Li P."/>
            <person name="You F.M."/>
            <person name="Sun Q."/>
            <person name="Liu Z."/>
            <person name="Lyons E."/>
            <person name="Wicker T."/>
            <person name="Salzberg S.L."/>
            <person name="Devos K.M."/>
            <person name="Dvorak J."/>
        </authorList>
    </citation>
    <scope>NUCLEOTIDE SEQUENCE [LARGE SCALE GENOMIC DNA]</scope>
    <source>
        <strain evidence="2">cv. AL8/78</strain>
    </source>
</reference>
<accession>A0A453KDV4</accession>
<dbReference type="Proteomes" id="UP000015105">
    <property type="component" value="Chromosome 5D"/>
</dbReference>
<feature type="domain" description="TNase-like" evidence="1">
    <location>
        <begin position="40"/>
        <end position="157"/>
    </location>
</feature>
<evidence type="ECO:0000313" key="2">
    <source>
        <dbReference type="EnsemblPlants" id="AET5Gv20386900.8"/>
    </source>
</evidence>
<dbReference type="GO" id="GO:0005737">
    <property type="term" value="C:cytoplasm"/>
    <property type="evidence" value="ECO:0007669"/>
    <property type="project" value="TreeGrafter"/>
</dbReference>
<dbReference type="Gramene" id="AET5Gv20386900.8">
    <property type="protein sequence ID" value="AET5Gv20386900.8"/>
    <property type="gene ID" value="AET5Gv20386900"/>
</dbReference>
<keyword evidence="3" id="KW-1185">Reference proteome</keyword>
<dbReference type="InterPro" id="IPR035437">
    <property type="entry name" value="SNase_OB-fold_sf"/>
</dbReference>
<dbReference type="AlphaFoldDB" id="A0A453KDV4"/>
<evidence type="ECO:0000313" key="3">
    <source>
        <dbReference type="Proteomes" id="UP000015105"/>
    </source>
</evidence>
<reference evidence="2" key="4">
    <citation type="submission" date="2019-03" db="UniProtKB">
        <authorList>
            <consortium name="EnsemblPlants"/>
        </authorList>
    </citation>
    <scope>IDENTIFICATION</scope>
</reference>
<reference evidence="3" key="2">
    <citation type="journal article" date="2017" name="Nat. Plants">
        <title>The Aegilops tauschii genome reveals multiple impacts of transposons.</title>
        <authorList>
            <person name="Zhao G."/>
            <person name="Zou C."/>
            <person name="Li K."/>
            <person name="Wang K."/>
            <person name="Li T."/>
            <person name="Gao L."/>
            <person name="Zhang X."/>
            <person name="Wang H."/>
            <person name="Yang Z."/>
            <person name="Liu X."/>
            <person name="Jiang W."/>
            <person name="Mao L."/>
            <person name="Kong X."/>
            <person name="Jiao Y."/>
            <person name="Jia J."/>
        </authorList>
    </citation>
    <scope>NUCLEOTIDE SEQUENCE [LARGE SCALE GENOMIC DNA]</scope>
    <source>
        <strain evidence="3">cv. AL8/78</strain>
    </source>
</reference>
<proteinExistence type="predicted"/>